<dbReference type="EMBL" id="BHVZ01000010">
    <property type="protein sequence ID" value="GCB30101.1"/>
    <property type="molecule type" value="Genomic_DNA"/>
</dbReference>
<evidence type="ECO:0000256" key="1">
    <source>
        <dbReference type="ARBA" id="ARBA00022737"/>
    </source>
</evidence>
<gene>
    <name evidence="4" type="ORF">KGMB03357_17620</name>
</gene>
<name>A0A401LEU0_9FIRM</name>
<dbReference type="Pfam" id="PF00188">
    <property type="entry name" value="CAP"/>
    <property type="match status" value="1"/>
</dbReference>
<dbReference type="Pfam" id="PF14504">
    <property type="entry name" value="CAP_assoc_N"/>
    <property type="match status" value="1"/>
</dbReference>
<evidence type="ECO:0000313" key="5">
    <source>
        <dbReference type="Proteomes" id="UP000287361"/>
    </source>
</evidence>
<dbReference type="InterPro" id="IPR029410">
    <property type="entry name" value="CAP_assoc"/>
</dbReference>
<dbReference type="InterPro" id="IPR001119">
    <property type="entry name" value="SLH_dom"/>
</dbReference>
<dbReference type="Pfam" id="PF00395">
    <property type="entry name" value="SLH"/>
    <property type="match status" value="1"/>
</dbReference>
<organism evidence="4 5">
    <name type="scientific">Anaerotignum faecicola</name>
    <dbReference type="NCBI Taxonomy" id="2358141"/>
    <lineage>
        <taxon>Bacteria</taxon>
        <taxon>Bacillati</taxon>
        <taxon>Bacillota</taxon>
        <taxon>Clostridia</taxon>
        <taxon>Lachnospirales</taxon>
        <taxon>Anaerotignaceae</taxon>
        <taxon>Anaerotignum</taxon>
    </lineage>
</organism>
<dbReference type="OrthoDB" id="1698780at2"/>
<dbReference type="PANTHER" id="PTHR31157">
    <property type="entry name" value="SCP DOMAIN-CONTAINING PROTEIN"/>
    <property type="match status" value="1"/>
</dbReference>
<dbReference type="PROSITE" id="PS51272">
    <property type="entry name" value="SLH"/>
    <property type="match status" value="2"/>
</dbReference>
<dbReference type="CDD" id="cd05379">
    <property type="entry name" value="CAP_bacterial"/>
    <property type="match status" value="1"/>
</dbReference>
<evidence type="ECO:0000259" key="3">
    <source>
        <dbReference type="PROSITE" id="PS51272"/>
    </source>
</evidence>
<comment type="caution">
    <text evidence="4">The sequence shown here is derived from an EMBL/GenBank/DDBJ whole genome shotgun (WGS) entry which is preliminary data.</text>
</comment>
<keyword evidence="2" id="KW-0732">Signal</keyword>
<dbReference type="Gene3D" id="3.40.33.10">
    <property type="entry name" value="CAP"/>
    <property type="match status" value="1"/>
</dbReference>
<dbReference type="Proteomes" id="UP000287361">
    <property type="component" value="Unassembled WGS sequence"/>
</dbReference>
<dbReference type="RefSeq" id="WP_160117343.1">
    <property type="nucleotide sequence ID" value="NZ_DAVZTY010000058.1"/>
</dbReference>
<dbReference type="AlphaFoldDB" id="A0A401LEU0"/>
<accession>A0A401LEU0</accession>
<feature type="domain" description="SLH" evidence="3">
    <location>
        <begin position="144"/>
        <end position="207"/>
    </location>
</feature>
<reference evidence="4 5" key="1">
    <citation type="submission" date="2018-10" db="EMBL/GenBank/DDBJ databases">
        <title>Draft Genome Sequence of Anaerotignum sp. KCTC 15736.</title>
        <authorList>
            <person name="Choi S.H."/>
            <person name="Kim J.S."/>
            <person name="Kang S.W."/>
            <person name="Lee J.S."/>
            <person name="Park S.H."/>
        </authorList>
    </citation>
    <scope>NUCLEOTIDE SEQUENCE [LARGE SCALE GENOMIC DNA]</scope>
    <source>
        <strain evidence="4 5">KCTC 15736</strain>
    </source>
</reference>
<feature type="signal peptide" evidence="2">
    <location>
        <begin position="1"/>
        <end position="23"/>
    </location>
</feature>
<feature type="chain" id="PRO_5019483422" description="SLH domain-containing protein" evidence="2">
    <location>
        <begin position="24"/>
        <end position="517"/>
    </location>
</feature>
<dbReference type="InterPro" id="IPR014044">
    <property type="entry name" value="CAP_dom"/>
</dbReference>
<evidence type="ECO:0000256" key="2">
    <source>
        <dbReference type="SAM" id="SignalP"/>
    </source>
</evidence>
<proteinExistence type="predicted"/>
<evidence type="ECO:0000313" key="4">
    <source>
        <dbReference type="EMBL" id="GCB30101.1"/>
    </source>
</evidence>
<dbReference type="GeneID" id="86194776"/>
<protein>
    <recommendedName>
        <fullName evidence="3">SLH domain-containing protein</fullName>
    </recommendedName>
</protein>
<dbReference type="InterPro" id="IPR035940">
    <property type="entry name" value="CAP_sf"/>
</dbReference>
<dbReference type="SUPFAM" id="SSF55797">
    <property type="entry name" value="PR-1-like"/>
    <property type="match status" value="1"/>
</dbReference>
<keyword evidence="1" id="KW-0677">Repeat</keyword>
<sequence>MKRFMAILLAGMLSLSAAVPSFAAVATNAGKWAKPSIEFAYQQGLLTEADLQKAKSPMTRKDFCKMVMRFLNVITGKEWKAAGKTPFTDCDDADVTAAYELGIIGGTDPGIFEPNSTLTREQMAIMVARVMKTCGVDLTEKAKKNPFNDTAELFASSNKYIDQLYGIGILAGYQDGGYHPFREMTVQEAVVSFVKAYRYIEEQTGGKVEITEPKVDKVDRVDTQNDTKVDTKTDTKADTKTEEVKVTDAATTETVTVGEKKVCLGWTAAELKAVWGEPDRIDDSVYGLERYVYLNKYQNYFFATMQDGKIVEIFVPGTDFTYNGTSGKGIAANIKNLSHVSSLEHSGIVYNANSEVHVPLDYEGKICGVLLQEKSFAQTKDYQSTLQYTTREAMEAELLDLIQVCRLEKGLSLLTADSKLGGVARAHSEDMTAKGYFDYTGSDDSTPFSRILAKGKAFRTASETIAKQRGDVVQIYQEWMRTAAKENSLTDGTMQEAGVGISAKSKELYVTVDLCGQ</sequence>
<feature type="domain" description="SLH" evidence="3">
    <location>
        <begin position="78"/>
        <end position="141"/>
    </location>
</feature>
<dbReference type="PANTHER" id="PTHR31157:SF1">
    <property type="entry name" value="SCP DOMAIN-CONTAINING PROTEIN"/>
    <property type="match status" value="1"/>
</dbReference>
<keyword evidence="5" id="KW-1185">Reference proteome</keyword>